<reference evidence="1" key="1">
    <citation type="submission" date="2021-02" db="EMBL/GenBank/DDBJ databases">
        <authorList>
            <person name="Nowell W R."/>
        </authorList>
    </citation>
    <scope>NUCLEOTIDE SEQUENCE</scope>
</reference>
<proteinExistence type="predicted"/>
<dbReference type="EMBL" id="CAJNOH010001838">
    <property type="protein sequence ID" value="CAF1254814.1"/>
    <property type="molecule type" value="Genomic_DNA"/>
</dbReference>
<dbReference type="CDD" id="cd00590">
    <property type="entry name" value="RRM_SF"/>
    <property type="match status" value="1"/>
</dbReference>
<dbReference type="Proteomes" id="UP000663870">
    <property type="component" value="Unassembled WGS sequence"/>
</dbReference>
<comment type="caution">
    <text evidence="1">The sequence shown here is derived from an EMBL/GenBank/DDBJ whole genome shotgun (WGS) entry which is preliminary data.</text>
</comment>
<dbReference type="AlphaFoldDB" id="A0A815ABF7"/>
<evidence type="ECO:0000313" key="3">
    <source>
        <dbReference type="Proteomes" id="UP000663854"/>
    </source>
</evidence>
<name>A0A815ABF7_9BILA</name>
<keyword evidence="4" id="KW-1185">Reference proteome</keyword>
<dbReference type="Proteomes" id="UP000663854">
    <property type="component" value="Unassembled WGS sequence"/>
</dbReference>
<protein>
    <submittedName>
        <fullName evidence="1">Uncharacterized protein</fullName>
    </submittedName>
</protein>
<evidence type="ECO:0000313" key="2">
    <source>
        <dbReference type="EMBL" id="CAF1535481.1"/>
    </source>
</evidence>
<organism evidence="1 3">
    <name type="scientific">Rotaria sordida</name>
    <dbReference type="NCBI Taxonomy" id="392033"/>
    <lineage>
        <taxon>Eukaryota</taxon>
        <taxon>Metazoa</taxon>
        <taxon>Spiralia</taxon>
        <taxon>Gnathifera</taxon>
        <taxon>Rotifera</taxon>
        <taxon>Eurotatoria</taxon>
        <taxon>Bdelloidea</taxon>
        <taxon>Philodinida</taxon>
        <taxon>Philodinidae</taxon>
        <taxon>Rotaria</taxon>
    </lineage>
</organism>
<gene>
    <name evidence="2" type="ORF">JXQ802_LOCUS42555</name>
    <name evidence="1" type="ORF">PYM288_LOCUS27571</name>
</gene>
<accession>A0A815ABF7</accession>
<feature type="non-terminal residue" evidence="1">
    <location>
        <position position="1"/>
    </location>
</feature>
<evidence type="ECO:0000313" key="4">
    <source>
        <dbReference type="Proteomes" id="UP000663870"/>
    </source>
</evidence>
<evidence type="ECO:0000313" key="1">
    <source>
        <dbReference type="EMBL" id="CAF1254814.1"/>
    </source>
</evidence>
<dbReference type="EMBL" id="CAJNOL010002890">
    <property type="protein sequence ID" value="CAF1535481.1"/>
    <property type="molecule type" value="Genomic_DNA"/>
</dbReference>
<sequence length="217" mass="24197">INQQTKEACIDLRRENDNTLSGEATIIFEQEESVKKAIEKYNEKCPPLLTGAEIRVEKFEMKTGRAATPPPVLREALLPSSQTQISPPAPGAVDPPMPKPDILSRKPYEPTEFHIIIDNSNVFIGSQNIHNEETGLTQINPAIRVNVKKLAKVLEANKLRIDIKTRFVGGSIPPKNARAWEEWKVCGYKCILGERSASGSVSRILDNDHIKTTFPVF</sequence>